<evidence type="ECO:0000256" key="3">
    <source>
        <dbReference type="ARBA" id="ARBA00022691"/>
    </source>
</evidence>
<feature type="domain" description="Methyltransferase" evidence="5">
    <location>
        <begin position="68"/>
        <end position="162"/>
    </location>
</feature>
<keyword evidence="7" id="KW-1185">Reference proteome</keyword>
<organism evidence="6 7">
    <name type="scientific">Actinomadura graeca</name>
    <dbReference type="NCBI Taxonomy" id="2750812"/>
    <lineage>
        <taxon>Bacteria</taxon>
        <taxon>Bacillati</taxon>
        <taxon>Actinomycetota</taxon>
        <taxon>Actinomycetes</taxon>
        <taxon>Streptosporangiales</taxon>
        <taxon>Thermomonosporaceae</taxon>
        <taxon>Actinomadura</taxon>
    </lineage>
</organism>
<protein>
    <submittedName>
        <fullName evidence="6">Class I SAM-dependent methyltransferase</fullName>
    </submittedName>
</protein>
<evidence type="ECO:0000256" key="2">
    <source>
        <dbReference type="ARBA" id="ARBA00022679"/>
    </source>
</evidence>
<dbReference type="RefSeq" id="WP_231332855.1">
    <property type="nucleotide sequence ID" value="NZ_CP059572.1"/>
</dbReference>
<proteinExistence type="predicted"/>
<dbReference type="Proteomes" id="UP001049518">
    <property type="component" value="Chromosome"/>
</dbReference>
<reference evidence="6" key="1">
    <citation type="submission" date="2020-07" db="EMBL/GenBank/DDBJ databases">
        <authorList>
            <person name="Tarantini F.S."/>
            <person name="Hong K.W."/>
            <person name="Chan K.G."/>
        </authorList>
    </citation>
    <scope>NUCLEOTIDE SEQUENCE</scope>
    <source>
        <strain evidence="6">32-07</strain>
    </source>
</reference>
<keyword evidence="2" id="KW-0808">Transferase</keyword>
<dbReference type="GO" id="GO:0032259">
    <property type="term" value="P:methylation"/>
    <property type="evidence" value="ECO:0007669"/>
    <property type="project" value="UniProtKB-KW"/>
</dbReference>
<dbReference type="Gene3D" id="3.40.50.150">
    <property type="entry name" value="Vaccinia Virus protein VP39"/>
    <property type="match status" value="1"/>
</dbReference>
<keyword evidence="1 6" id="KW-0489">Methyltransferase</keyword>
<dbReference type="EMBL" id="CP059572">
    <property type="protein sequence ID" value="QXJ19826.1"/>
    <property type="molecule type" value="Genomic_DNA"/>
</dbReference>
<feature type="region of interest" description="Disordered" evidence="4">
    <location>
        <begin position="1"/>
        <end position="28"/>
    </location>
</feature>
<dbReference type="InterPro" id="IPR041698">
    <property type="entry name" value="Methyltransf_25"/>
</dbReference>
<gene>
    <name evidence="6" type="ORF">AGRA3207_000422</name>
</gene>
<dbReference type="PANTHER" id="PTHR43464">
    <property type="entry name" value="METHYLTRANSFERASE"/>
    <property type="match status" value="1"/>
</dbReference>
<dbReference type="GO" id="GO:0008168">
    <property type="term" value="F:methyltransferase activity"/>
    <property type="evidence" value="ECO:0007669"/>
    <property type="project" value="UniProtKB-KW"/>
</dbReference>
<dbReference type="InterPro" id="IPR029063">
    <property type="entry name" value="SAM-dependent_MTases_sf"/>
</dbReference>
<evidence type="ECO:0000256" key="4">
    <source>
        <dbReference type="SAM" id="MobiDB-lite"/>
    </source>
</evidence>
<evidence type="ECO:0000256" key="1">
    <source>
        <dbReference type="ARBA" id="ARBA00022603"/>
    </source>
</evidence>
<keyword evidence="3" id="KW-0949">S-adenosyl-L-methionine</keyword>
<sequence>MTEHHDTPAHHGTPGHDTAGHDTAGHAGTDSGAGFWDARYAESERIWSGDPNAVLVREATGLAPGTALDLGCGEGADAVWLARRGWRVTAADISRVALERAARHAADAGVAGRIDFQRHDFAVSFPAGTFDLVSAHFLHSPGGHLPREEVLRAAAAAVAPGGTLLIVGHAGWPSWEHDHGHDQDVHFPTPDEVHASLGLPEGQWELQLSEEHERVQNKPDGQPGTRTDNALKLRRRPAP</sequence>
<dbReference type="PANTHER" id="PTHR43464:SF19">
    <property type="entry name" value="UBIQUINONE BIOSYNTHESIS O-METHYLTRANSFERASE, MITOCHONDRIAL"/>
    <property type="match status" value="1"/>
</dbReference>
<name>A0ABX8QN83_9ACTN</name>
<feature type="region of interest" description="Disordered" evidence="4">
    <location>
        <begin position="208"/>
        <end position="239"/>
    </location>
</feature>
<dbReference type="Pfam" id="PF13649">
    <property type="entry name" value="Methyltransf_25"/>
    <property type="match status" value="1"/>
</dbReference>
<dbReference type="CDD" id="cd02440">
    <property type="entry name" value="AdoMet_MTases"/>
    <property type="match status" value="1"/>
</dbReference>
<evidence type="ECO:0000313" key="6">
    <source>
        <dbReference type="EMBL" id="QXJ19826.1"/>
    </source>
</evidence>
<dbReference type="SUPFAM" id="SSF53335">
    <property type="entry name" value="S-adenosyl-L-methionine-dependent methyltransferases"/>
    <property type="match status" value="1"/>
</dbReference>
<evidence type="ECO:0000313" key="7">
    <source>
        <dbReference type="Proteomes" id="UP001049518"/>
    </source>
</evidence>
<accession>A0ABX8QN83</accession>
<evidence type="ECO:0000259" key="5">
    <source>
        <dbReference type="Pfam" id="PF13649"/>
    </source>
</evidence>